<evidence type="ECO:0000313" key="2">
    <source>
        <dbReference type="Proteomes" id="UP000052237"/>
    </source>
</evidence>
<accession>A0A0S4SWR8</accession>
<dbReference type="EMBL" id="FAVB01000011">
    <property type="protein sequence ID" value="CUU90710.1"/>
    <property type="molecule type" value="Genomic_DNA"/>
</dbReference>
<dbReference type="AlphaFoldDB" id="A0A0S4SWR8"/>
<sequence>MDNINNFEKLIEKYGRYDINNPEAIMNEKSNQRKYRKINLDEEKRYNPNEDIEEIYGEQISEFNNKKFIKYYKCMQTILLKNIEKQLMNTGDFSFPKSTKIVQTVAYINKIFLKNNSVYKDKLKKGFNKETLKIRSSFKSLLSNLEKFQYKEINVKPSPKIENQIRNIFPKAELYRYLRLLWINRKLEQNNSDEISMKIGYNLMEDTLKSCIVFYPNLVCYFDETKEKAKEYVSILEGKNNAIK</sequence>
<protein>
    <submittedName>
        <fullName evidence="1">Uncharacterized protein</fullName>
    </submittedName>
</protein>
<comment type="caution">
    <text evidence="1">The sequence shown here is derived from an EMBL/GenBank/DDBJ whole genome shotgun (WGS) entry which is preliminary data.</text>
</comment>
<dbReference type="Proteomes" id="UP000052237">
    <property type="component" value="Unassembled WGS sequence"/>
</dbReference>
<evidence type="ECO:0000313" key="1">
    <source>
        <dbReference type="EMBL" id="CUU90710.1"/>
    </source>
</evidence>
<reference evidence="1 2" key="1">
    <citation type="submission" date="2015-11" db="EMBL/GenBank/DDBJ databases">
        <authorList>
            <consortium name="Pathogen Informatics"/>
        </authorList>
    </citation>
    <scope>NUCLEOTIDE SEQUENCE [LARGE SCALE GENOMIC DNA]</scope>
    <source>
        <strain evidence="1 2">006A-0059</strain>
    </source>
</reference>
<dbReference type="RefSeq" id="WP_059435562.1">
    <property type="nucleotide sequence ID" value="NZ_FAVB01000011.1"/>
</dbReference>
<keyword evidence="2" id="KW-1185">Reference proteome</keyword>
<organism evidence="1 2">
    <name type="scientific">Campylobacter hyointestinalis subsp. hyointestinalis</name>
    <dbReference type="NCBI Taxonomy" id="91352"/>
    <lineage>
        <taxon>Bacteria</taxon>
        <taxon>Pseudomonadati</taxon>
        <taxon>Campylobacterota</taxon>
        <taxon>Epsilonproteobacteria</taxon>
        <taxon>Campylobacterales</taxon>
        <taxon>Campylobacteraceae</taxon>
        <taxon>Campylobacter</taxon>
    </lineage>
</organism>
<gene>
    <name evidence="1" type="ORF">ERS686654_02160</name>
</gene>
<proteinExistence type="predicted"/>
<name>A0A0S4SWR8_CAMHY</name>